<evidence type="ECO:0000256" key="9">
    <source>
        <dbReference type="ARBA" id="ARBA00022989"/>
    </source>
</evidence>
<evidence type="ECO:0000256" key="10">
    <source>
        <dbReference type="ARBA" id="ARBA00023065"/>
    </source>
</evidence>
<dbReference type="GO" id="GO:0042910">
    <property type="term" value="F:xenobiotic transmembrane transporter activity"/>
    <property type="evidence" value="ECO:0007669"/>
    <property type="project" value="InterPro"/>
</dbReference>
<evidence type="ECO:0000256" key="7">
    <source>
        <dbReference type="ARBA" id="ARBA00022475"/>
    </source>
</evidence>
<evidence type="ECO:0000256" key="4">
    <source>
        <dbReference type="ARBA" id="ARBA00020268"/>
    </source>
</evidence>
<keyword evidence="15" id="KW-1185">Reference proteome</keyword>
<evidence type="ECO:0000256" key="1">
    <source>
        <dbReference type="ARBA" id="ARBA00003408"/>
    </source>
</evidence>
<dbReference type="GO" id="GO:0005886">
    <property type="term" value="C:plasma membrane"/>
    <property type="evidence" value="ECO:0007669"/>
    <property type="project" value="UniProtKB-SubCell"/>
</dbReference>
<gene>
    <name evidence="14" type="ORF">FYJ79_08720</name>
</gene>
<dbReference type="InterPro" id="IPR048279">
    <property type="entry name" value="MdtK-like"/>
</dbReference>
<feature type="transmembrane region" description="Helical" evidence="13">
    <location>
        <begin position="168"/>
        <end position="192"/>
    </location>
</feature>
<dbReference type="GO" id="GO:0006811">
    <property type="term" value="P:monoatomic ion transport"/>
    <property type="evidence" value="ECO:0007669"/>
    <property type="project" value="UniProtKB-KW"/>
</dbReference>
<evidence type="ECO:0000313" key="15">
    <source>
        <dbReference type="Proteomes" id="UP000442619"/>
    </source>
</evidence>
<feature type="transmembrane region" description="Helical" evidence="13">
    <location>
        <begin position="419"/>
        <end position="442"/>
    </location>
</feature>
<keyword evidence="9 13" id="KW-1133">Transmembrane helix</keyword>
<reference evidence="14 15" key="1">
    <citation type="submission" date="2019-08" db="EMBL/GenBank/DDBJ databases">
        <title>In-depth cultivation of the pig gut microbiome towards novel bacterial diversity and tailored functional studies.</title>
        <authorList>
            <person name="Wylensek D."/>
            <person name="Hitch T.C.A."/>
            <person name="Clavel T."/>
        </authorList>
    </citation>
    <scope>NUCLEOTIDE SEQUENCE [LARGE SCALE GENOMIC DNA]</scope>
    <source>
        <strain evidence="14 15">CA-Schmier-601-WT-3</strain>
    </source>
</reference>
<protein>
    <recommendedName>
        <fullName evidence="4">Probable multidrug resistance protein NorM</fullName>
    </recommendedName>
    <alternativeName>
        <fullName evidence="12">Multidrug-efflux transporter</fullName>
    </alternativeName>
</protein>
<dbReference type="Proteomes" id="UP000442619">
    <property type="component" value="Unassembled WGS sequence"/>
</dbReference>
<evidence type="ECO:0000256" key="5">
    <source>
        <dbReference type="ARBA" id="ARBA00022448"/>
    </source>
</evidence>
<keyword evidence="10" id="KW-0406">Ion transport</keyword>
<evidence type="ECO:0000256" key="6">
    <source>
        <dbReference type="ARBA" id="ARBA00022449"/>
    </source>
</evidence>
<feature type="transmembrane region" description="Helical" evidence="13">
    <location>
        <begin position="98"/>
        <end position="121"/>
    </location>
</feature>
<dbReference type="Pfam" id="PF01554">
    <property type="entry name" value="MatE"/>
    <property type="match status" value="2"/>
</dbReference>
<dbReference type="InterPro" id="IPR002528">
    <property type="entry name" value="MATE_fam"/>
</dbReference>
<keyword evidence="7" id="KW-1003">Cell membrane</keyword>
<dbReference type="GO" id="GO:0015297">
    <property type="term" value="F:antiporter activity"/>
    <property type="evidence" value="ECO:0007669"/>
    <property type="project" value="UniProtKB-KW"/>
</dbReference>
<dbReference type="EMBL" id="VUNM01000021">
    <property type="protein sequence ID" value="MST89651.1"/>
    <property type="molecule type" value="Genomic_DNA"/>
</dbReference>
<feature type="transmembrane region" description="Helical" evidence="13">
    <location>
        <begin position="133"/>
        <end position="156"/>
    </location>
</feature>
<feature type="transmembrane region" description="Helical" evidence="13">
    <location>
        <begin position="361"/>
        <end position="378"/>
    </location>
</feature>
<organism evidence="14 15">
    <name type="scientific">Sharpea porci</name>
    <dbReference type="NCBI Taxonomy" id="2652286"/>
    <lineage>
        <taxon>Bacteria</taxon>
        <taxon>Bacillati</taxon>
        <taxon>Bacillota</taxon>
        <taxon>Erysipelotrichia</taxon>
        <taxon>Erysipelotrichales</taxon>
        <taxon>Coprobacillaceae</taxon>
        <taxon>Sharpea</taxon>
    </lineage>
</organism>
<dbReference type="AlphaFoldDB" id="A0A844FUB5"/>
<keyword evidence="5" id="KW-0813">Transport</keyword>
<evidence type="ECO:0000256" key="3">
    <source>
        <dbReference type="ARBA" id="ARBA00010199"/>
    </source>
</evidence>
<comment type="subcellular location">
    <subcellularLocation>
        <location evidence="2">Cell membrane</location>
        <topology evidence="2">Multi-pass membrane protein</topology>
    </subcellularLocation>
</comment>
<comment type="similarity">
    <text evidence="3">Belongs to the multi antimicrobial extrusion (MATE) (TC 2.A.66.1) family.</text>
</comment>
<comment type="caution">
    <text evidence="14">The sequence shown here is derived from an EMBL/GenBank/DDBJ whole genome shotgun (WGS) entry which is preliminary data.</text>
</comment>
<feature type="transmembrane region" description="Helical" evidence="13">
    <location>
        <begin position="270"/>
        <end position="292"/>
    </location>
</feature>
<dbReference type="PANTHER" id="PTHR43298">
    <property type="entry name" value="MULTIDRUG RESISTANCE PROTEIN NORM-RELATED"/>
    <property type="match status" value="1"/>
</dbReference>
<sequence length="447" mass="48830">MRNKMKQTMKMTEGSLADKIFFFALPLAASSILQQLFNSADVAVVGNFAGSNALGAVGANGSVINLLVNTFVGISIGSNVVIATLIGQNKEKKAKQAVHTSMLFAVILGVILMAFGLLIAPQLLRLMATPSNILSLAVLYLRIYFLGVPFIVLYNFEAAILRSRGETRLPLIALSIAGVINVILNLVFVVGLGMSVDGVAYATVISNIFSSLFLLIYLTHDTTITHFTFKQCHIHKDLLLHILKIGIPSGMQGALFSISNVIIQSQLNQFGSYAIAGSAAALNFEILSYYFFEGFGQAAITFVGQNYGAGKMDRCHQVLKYCWMEASVVTIVSTILFVAFARPLASIFSSDPHVLGYAVRRMYILITFEILNMSIEILSGAMRGFGYAIVPTLVAVFGICVSRIIWVFTIAKMIHSYEVLLYCYPISWLLTSIASLIAYKYLTRKLV</sequence>
<keyword evidence="11 13" id="KW-0472">Membrane</keyword>
<feature type="transmembrane region" description="Helical" evidence="13">
    <location>
        <begin position="63"/>
        <end position="86"/>
    </location>
</feature>
<evidence type="ECO:0000256" key="8">
    <source>
        <dbReference type="ARBA" id="ARBA00022692"/>
    </source>
</evidence>
<feature type="transmembrane region" description="Helical" evidence="13">
    <location>
        <begin position="198"/>
        <end position="218"/>
    </location>
</feature>
<evidence type="ECO:0000313" key="14">
    <source>
        <dbReference type="EMBL" id="MST89651.1"/>
    </source>
</evidence>
<feature type="transmembrane region" description="Helical" evidence="13">
    <location>
        <begin position="238"/>
        <end position="258"/>
    </location>
</feature>
<keyword evidence="8 13" id="KW-0812">Transmembrane</keyword>
<feature type="transmembrane region" description="Helical" evidence="13">
    <location>
        <begin position="321"/>
        <end position="341"/>
    </location>
</feature>
<proteinExistence type="inferred from homology"/>
<name>A0A844FUB5_9FIRM</name>
<dbReference type="NCBIfam" id="TIGR00797">
    <property type="entry name" value="matE"/>
    <property type="match status" value="1"/>
</dbReference>
<accession>A0A844FUB5</accession>
<evidence type="ECO:0000256" key="2">
    <source>
        <dbReference type="ARBA" id="ARBA00004651"/>
    </source>
</evidence>
<evidence type="ECO:0000256" key="12">
    <source>
        <dbReference type="ARBA" id="ARBA00031636"/>
    </source>
</evidence>
<dbReference type="PANTHER" id="PTHR43298:SF2">
    <property type="entry name" value="FMN_FAD EXPORTER YEEO-RELATED"/>
    <property type="match status" value="1"/>
</dbReference>
<evidence type="ECO:0000256" key="11">
    <source>
        <dbReference type="ARBA" id="ARBA00023136"/>
    </source>
</evidence>
<comment type="function">
    <text evidence="1">Multidrug efflux pump.</text>
</comment>
<dbReference type="PIRSF" id="PIRSF006603">
    <property type="entry name" value="DinF"/>
    <property type="match status" value="1"/>
</dbReference>
<dbReference type="CDD" id="cd13138">
    <property type="entry name" value="MATE_yoeA_like"/>
    <property type="match status" value="1"/>
</dbReference>
<dbReference type="InterPro" id="IPR050222">
    <property type="entry name" value="MATE_MdtK"/>
</dbReference>
<keyword evidence="6" id="KW-0050">Antiport</keyword>
<feature type="transmembrane region" description="Helical" evidence="13">
    <location>
        <begin position="385"/>
        <end position="407"/>
    </location>
</feature>
<evidence type="ECO:0000256" key="13">
    <source>
        <dbReference type="SAM" id="Phobius"/>
    </source>
</evidence>